<reference evidence="5 6" key="1">
    <citation type="submission" date="2014-11" db="EMBL/GenBank/DDBJ databases">
        <title>Genetic blueprint of the zoonotic pathogen Toxocara canis.</title>
        <authorList>
            <person name="Zhu X.-Q."/>
            <person name="Korhonen P.K."/>
            <person name="Cai H."/>
            <person name="Young N.D."/>
            <person name="Nejsum P."/>
            <person name="von Samson-Himmelstjerna G."/>
            <person name="Boag P.R."/>
            <person name="Tan P."/>
            <person name="Li Q."/>
            <person name="Min J."/>
            <person name="Yang Y."/>
            <person name="Wang X."/>
            <person name="Fang X."/>
            <person name="Hall R.S."/>
            <person name="Hofmann A."/>
            <person name="Sternberg P.W."/>
            <person name="Jex A.R."/>
            <person name="Gasser R.B."/>
        </authorList>
    </citation>
    <scope>NUCLEOTIDE SEQUENCE [LARGE SCALE GENOMIC DNA]</scope>
    <source>
        <strain evidence="5">PN_DK_2014</strain>
    </source>
</reference>
<evidence type="ECO:0000256" key="3">
    <source>
        <dbReference type="SAM" id="SignalP"/>
    </source>
</evidence>
<dbReference type="InterPro" id="IPR040426">
    <property type="entry name" value="C05B5.4-like"/>
</dbReference>
<feature type="compositionally biased region" description="Polar residues" evidence="1">
    <location>
        <begin position="257"/>
        <end position="268"/>
    </location>
</feature>
<feature type="chain" id="PRO_5002079934" evidence="3">
    <location>
        <begin position="21"/>
        <end position="277"/>
    </location>
</feature>
<dbReference type="PANTHER" id="PTHR38626">
    <property type="entry name" value="SKN-1 DEPENDENT ZYGOTIC TRANSCRIPT-RELATED"/>
    <property type="match status" value="1"/>
</dbReference>
<accession>A0A0B2VCE7</accession>
<feature type="signal peptide" evidence="3">
    <location>
        <begin position="1"/>
        <end position="20"/>
    </location>
</feature>
<gene>
    <name evidence="5" type="primary">R10E12.2</name>
    <name evidence="5" type="ORF">Tcan_09277</name>
</gene>
<keyword evidence="3" id="KW-0732">Signal</keyword>
<protein>
    <submittedName>
        <fullName evidence="5">Uncharacterized protein R10E12.2</fullName>
    </submittedName>
</protein>
<feature type="domain" description="C2" evidence="4">
    <location>
        <begin position="28"/>
        <end position="169"/>
    </location>
</feature>
<dbReference type="AlphaFoldDB" id="A0A0B2VCE7"/>
<dbReference type="OrthoDB" id="5809100at2759"/>
<keyword evidence="2" id="KW-0812">Transmembrane</keyword>
<sequence length="277" mass="30846">MGECNTLAILLLALLTHCNASNQNPTAPFWLTAEVRTVEWRRMCLTTAGCADPRLTLVEWNLISNEKISSSWSIAENNDQQRSFVSHWNHGTPGDITFGCEISGVDPMYAFPRKCDFTPAVRIFQQEVKVSKDHKPSKTVAEVNEEGKMIVELRGKCFNASLAIQKHQTHCPWCTSPTELSLISQLPDAESSQDFLISWMDHDHLLSAGVITLAIIAILSSASFTCLLVAYLRRRSSSNFAKKSRGYTACDATNVRSSSLRKSPNDNTTRYHADHAP</sequence>
<name>A0A0B2VCE7_TOXCA</name>
<evidence type="ECO:0000313" key="5">
    <source>
        <dbReference type="EMBL" id="KHN78660.1"/>
    </source>
</evidence>
<evidence type="ECO:0000256" key="2">
    <source>
        <dbReference type="SAM" id="Phobius"/>
    </source>
</evidence>
<evidence type="ECO:0000259" key="4">
    <source>
        <dbReference type="Pfam" id="PF25330"/>
    </source>
</evidence>
<proteinExistence type="predicted"/>
<feature type="transmembrane region" description="Helical" evidence="2">
    <location>
        <begin position="205"/>
        <end position="232"/>
    </location>
</feature>
<dbReference type="PANTHER" id="PTHR38626:SF4">
    <property type="entry name" value="SKN-1 DEPENDENT ZYGOTIC TRANSCRIPT"/>
    <property type="match status" value="1"/>
</dbReference>
<keyword evidence="6" id="KW-1185">Reference proteome</keyword>
<dbReference type="Proteomes" id="UP000031036">
    <property type="component" value="Unassembled WGS sequence"/>
</dbReference>
<dbReference type="Pfam" id="PF25330">
    <property type="entry name" value="C2_nem"/>
    <property type="match status" value="1"/>
</dbReference>
<dbReference type="OMA" id="YMTLDER"/>
<keyword evidence="2" id="KW-0472">Membrane</keyword>
<evidence type="ECO:0000256" key="1">
    <source>
        <dbReference type="SAM" id="MobiDB-lite"/>
    </source>
</evidence>
<dbReference type="InterPro" id="IPR057569">
    <property type="entry name" value="C2_nem"/>
</dbReference>
<organism evidence="5 6">
    <name type="scientific">Toxocara canis</name>
    <name type="common">Canine roundworm</name>
    <dbReference type="NCBI Taxonomy" id="6265"/>
    <lineage>
        <taxon>Eukaryota</taxon>
        <taxon>Metazoa</taxon>
        <taxon>Ecdysozoa</taxon>
        <taxon>Nematoda</taxon>
        <taxon>Chromadorea</taxon>
        <taxon>Rhabditida</taxon>
        <taxon>Spirurina</taxon>
        <taxon>Ascaridomorpha</taxon>
        <taxon>Ascaridoidea</taxon>
        <taxon>Toxocaridae</taxon>
        <taxon>Toxocara</taxon>
    </lineage>
</organism>
<comment type="caution">
    <text evidence="5">The sequence shown here is derived from an EMBL/GenBank/DDBJ whole genome shotgun (WGS) entry which is preliminary data.</text>
</comment>
<keyword evidence="2" id="KW-1133">Transmembrane helix</keyword>
<feature type="region of interest" description="Disordered" evidence="1">
    <location>
        <begin position="257"/>
        <end position="277"/>
    </location>
</feature>
<evidence type="ECO:0000313" key="6">
    <source>
        <dbReference type="Proteomes" id="UP000031036"/>
    </source>
</evidence>
<dbReference type="EMBL" id="JPKZ01002071">
    <property type="protein sequence ID" value="KHN78660.1"/>
    <property type="molecule type" value="Genomic_DNA"/>
</dbReference>